<feature type="domain" description="TonB-dependent receptor-like beta-barrel" evidence="15">
    <location>
        <begin position="235"/>
        <end position="638"/>
    </location>
</feature>
<comment type="caution">
    <text evidence="17">The sequence shown here is derived from an EMBL/GenBank/DDBJ whole genome shotgun (WGS) entry which is preliminary data.</text>
</comment>
<dbReference type="OrthoDB" id="183532at2"/>
<dbReference type="GO" id="GO:0006811">
    <property type="term" value="P:monoatomic ion transport"/>
    <property type="evidence" value="ECO:0007669"/>
    <property type="project" value="UniProtKB-KW"/>
</dbReference>
<evidence type="ECO:0000313" key="17">
    <source>
        <dbReference type="EMBL" id="OXL16314.1"/>
    </source>
</evidence>
<accession>A0A229FWJ3</accession>
<proteinExistence type="inferred from homology"/>
<evidence type="ECO:0000256" key="5">
    <source>
        <dbReference type="ARBA" id="ARBA00022692"/>
    </source>
</evidence>
<keyword evidence="6 14" id="KW-0732">Signal</keyword>
<evidence type="ECO:0000259" key="15">
    <source>
        <dbReference type="Pfam" id="PF00593"/>
    </source>
</evidence>
<reference evidence="17 18" key="1">
    <citation type="submission" date="2017-06" db="EMBL/GenBank/DDBJ databases">
        <title>Reclassification of a Polynucleobacter cosmopolitanus strain isolated from tropical Lake Victoria as Polynucleobacter victoriensis comb. nov.</title>
        <authorList>
            <person name="Hahn M.W."/>
        </authorList>
    </citation>
    <scope>NUCLEOTIDE SEQUENCE [LARGE SCALE GENOMIC DNA]</scope>
    <source>
        <strain evidence="17 18">MWH-MoIso2</strain>
    </source>
</reference>
<dbReference type="CDD" id="cd01347">
    <property type="entry name" value="ligand_gated_channel"/>
    <property type="match status" value="1"/>
</dbReference>
<evidence type="ECO:0000256" key="14">
    <source>
        <dbReference type="SAM" id="SignalP"/>
    </source>
</evidence>
<organism evidence="17 18">
    <name type="scientific">Polynucleobacter cosmopolitanus</name>
    <dbReference type="NCBI Taxonomy" id="351345"/>
    <lineage>
        <taxon>Bacteria</taxon>
        <taxon>Pseudomonadati</taxon>
        <taxon>Pseudomonadota</taxon>
        <taxon>Betaproteobacteria</taxon>
        <taxon>Burkholderiales</taxon>
        <taxon>Burkholderiaceae</taxon>
        <taxon>Polynucleobacter</taxon>
    </lineage>
</organism>
<evidence type="ECO:0000256" key="2">
    <source>
        <dbReference type="ARBA" id="ARBA00009810"/>
    </source>
</evidence>
<dbReference type="Pfam" id="PF07715">
    <property type="entry name" value="Plug"/>
    <property type="match status" value="1"/>
</dbReference>
<evidence type="ECO:0000256" key="1">
    <source>
        <dbReference type="ARBA" id="ARBA00004571"/>
    </source>
</evidence>
<name>A0A229FWJ3_9BURK</name>
<dbReference type="PANTHER" id="PTHR30069:SF53">
    <property type="entry name" value="COLICIN I RECEPTOR-RELATED"/>
    <property type="match status" value="1"/>
</dbReference>
<evidence type="ECO:0000256" key="8">
    <source>
        <dbReference type="ARBA" id="ARBA00023077"/>
    </source>
</evidence>
<dbReference type="SUPFAM" id="SSF56935">
    <property type="entry name" value="Porins"/>
    <property type="match status" value="1"/>
</dbReference>
<keyword evidence="10" id="KW-0675">Receptor</keyword>
<comment type="subcellular location">
    <subcellularLocation>
        <location evidence="1 12">Cell outer membrane</location>
        <topology evidence="1 12">Multi-pass membrane protein</topology>
    </subcellularLocation>
</comment>
<dbReference type="PROSITE" id="PS52016">
    <property type="entry name" value="TONB_DEPENDENT_REC_3"/>
    <property type="match status" value="1"/>
</dbReference>
<dbReference type="InterPro" id="IPR037066">
    <property type="entry name" value="Plug_dom_sf"/>
</dbReference>
<evidence type="ECO:0000256" key="3">
    <source>
        <dbReference type="ARBA" id="ARBA00022448"/>
    </source>
</evidence>
<evidence type="ECO:0000256" key="13">
    <source>
        <dbReference type="RuleBase" id="RU003357"/>
    </source>
</evidence>
<evidence type="ECO:0000256" key="9">
    <source>
        <dbReference type="ARBA" id="ARBA00023136"/>
    </source>
</evidence>
<dbReference type="GO" id="GO:0009279">
    <property type="term" value="C:cell outer membrane"/>
    <property type="evidence" value="ECO:0007669"/>
    <property type="project" value="UniProtKB-SubCell"/>
</dbReference>
<dbReference type="EMBL" id="NJGG01000001">
    <property type="protein sequence ID" value="OXL16314.1"/>
    <property type="molecule type" value="Genomic_DNA"/>
</dbReference>
<sequence length="665" mass="72750">MKVPCLRGNKPATIVFLKVNPMFFRPTKVALACAGIFATISTAQAQIDSELNPVVISATRSAQNMSEVLSSVSVITRADIEKTQSQDVVNILNSQPGLEINRTGAVGSATSIYLRGGNSNQTLMLLDGVPFSGEAASGAISSIEMIPVSQIERIEILRGNASAVYGSGAVGGVINIVTKQGGGKPRPEASISYGSNNSRNAYLGYAGEVGNTKFSISGNTQLTDGFNSINPKSFQDVNQSPNGFRSQSYRLSVIQNLGEGLTFGISSLANDSWTSLDGTSSSIDADYSNRQLKANSAYVKYAVNDRWLSQFIYSESDNKGQTFYNQYTPYDTNWNYVGTLRPSFSNSDSKDSHKKISWLNNYDVNSNNKLLFGYDQQRLLGQSRVSWAGSVNTVRDISSMYAGHTGSYGALTTQVNLRYDDIQDGESKTTWLAGLGYALDRNWKITSTYSTAFNAPTGGQLADISQGGNVNLRPEKSKSFESGLQYQNINNLAKLVYFKVDYQDLITPGNVRVSPCPFSDCGRYLVNTSNASNDGLELSWRSNLPLGTLRLSYTRQNPQDDITGTMLLNRAKEFGAVEYSYPIGALEVGGKLVASGYRYTPDAYSGATTKTGGYSTYSAYMAYRYDKEWTVRFSAENLTDKEYYQIHGYNAAPQMFFLGLRYQPK</sequence>
<evidence type="ECO:0000256" key="12">
    <source>
        <dbReference type="PROSITE-ProRule" id="PRU01360"/>
    </source>
</evidence>
<protein>
    <recommendedName>
        <fullName evidence="19">TonB-dependent receptor</fullName>
    </recommendedName>
</protein>
<keyword evidence="3 12" id="KW-0813">Transport</keyword>
<evidence type="ECO:0000256" key="11">
    <source>
        <dbReference type="ARBA" id="ARBA00023237"/>
    </source>
</evidence>
<feature type="signal peptide" evidence="14">
    <location>
        <begin position="1"/>
        <end position="45"/>
    </location>
</feature>
<keyword evidence="18" id="KW-1185">Reference proteome</keyword>
<dbReference type="PANTHER" id="PTHR30069">
    <property type="entry name" value="TONB-DEPENDENT OUTER MEMBRANE RECEPTOR"/>
    <property type="match status" value="1"/>
</dbReference>
<evidence type="ECO:0008006" key="19">
    <source>
        <dbReference type="Google" id="ProtNLM"/>
    </source>
</evidence>
<dbReference type="GO" id="GO:0015889">
    <property type="term" value="P:cobalamin transport"/>
    <property type="evidence" value="ECO:0007669"/>
    <property type="project" value="TreeGrafter"/>
</dbReference>
<dbReference type="Gene3D" id="2.40.170.20">
    <property type="entry name" value="TonB-dependent receptor, beta-barrel domain"/>
    <property type="match status" value="1"/>
</dbReference>
<dbReference type="InterPro" id="IPR036942">
    <property type="entry name" value="Beta-barrel_TonB_sf"/>
</dbReference>
<keyword evidence="7" id="KW-0406">Ion transport</keyword>
<keyword evidence="5 12" id="KW-0812">Transmembrane</keyword>
<keyword evidence="11 12" id="KW-0998">Cell outer membrane</keyword>
<gene>
    <name evidence="17" type="ORF">AOC33_04405</name>
</gene>
<keyword evidence="4 12" id="KW-1134">Transmembrane beta strand</keyword>
<dbReference type="InterPro" id="IPR000531">
    <property type="entry name" value="Beta-barrel_TonB"/>
</dbReference>
<evidence type="ECO:0000313" key="18">
    <source>
        <dbReference type="Proteomes" id="UP000215188"/>
    </source>
</evidence>
<dbReference type="AlphaFoldDB" id="A0A229FWJ3"/>
<feature type="domain" description="TonB-dependent receptor plug" evidence="16">
    <location>
        <begin position="66"/>
        <end position="173"/>
    </location>
</feature>
<comment type="similarity">
    <text evidence="2 12 13">Belongs to the TonB-dependent receptor family.</text>
</comment>
<evidence type="ECO:0000256" key="6">
    <source>
        <dbReference type="ARBA" id="ARBA00022729"/>
    </source>
</evidence>
<keyword evidence="8 13" id="KW-0798">TonB box</keyword>
<evidence type="ECO:0000256" key="7">
    <source>
        <dbReference type="ARBA" id="ARBA00023065"/>
    </source>
</evidence>
<dbReference type="Gene3D" id="2.170.130.10">
    <property type="entry name" value="TonB-dependent receptor, plug domain"/>
    <property type="match status" value="1"/>
</dbReference>
<evidence type="ECO:0000256" key="4">
    <source>
        <dbReference type="ARBA" id="ARBA00022452"/>
    </source>
</evidence>
<evidence type="ECO:0000259" key="16">
    <source>
        <dbReference type="Pfam" id="PF07715"/>
    </source>
</evidence>
<feature type="chain" id="PRO_5012646771" description="TonB-dependent receptor" evidence="14">
    <location>
        <begin position="46"/>
        <end position="665"/>
    </location>
</feature>
<dbReference type="Proteomes" id="UP000215188">
    <property type="component" value="Unassembled WGS sequence"/>
</dbReference>
<keyword evidence="9 12" id="KW-0472">Membrane</keyword>
<dbReference type="Pfam" id="PF00593">
    <property type="entry name" value="TonB_dep_Rec_b-barrel"/>
    <property type="match status" value="1"/>
</dbReference>
<evidence type="ECO:0000256" key="10">
    <source>
        <dbReference type="ARBA" id="ARBA00023170"/>
    </source>
</evidence>
<dbReference type="InterPro" id="IPR039426">
    <property type="entry name" value="TonB-dep_rcpt-like"/>
</dbReference>
<dbReference type="InterPro" id="IPR012910">
    <property type="entry name" value="Plug_dom"/>
</dbReference>